<feature type="compositionally biased region" description="Polar residues" evidence="1">
    <location>
        <begin position="245"/>
        <end position="261"/>
    </location>
</feature>
<sequence>MYSLSYMSSLQNPAADAAVVCLRVLRRLLQDEEVTLAQLSYVIENLHDPLAERCVPPSQRPILVTAYQSSSTPTSVLGRFTSPNKHARSLAPSPLSKVSAVDQKAGRLPPQPAVVEAAAPVQQLTTSTHTAKAMRGETHKRTSETSKGGGVNATRPSLTSGAAARAPLTFSQYWDIFANLSTLHTLHFTLVQQLETIIQRLAHIVEELQPATRDAANSTTRHDASTHSALVDDTSVAVLQLSSTLPSPATAPNQNLNQRKQASALRRSPASAPPGPRSVYNEIGVMVCDFFGSELMKHFMAEHMMYAVKYTERTAPQLLRLSRLWRWSAESSSAAAAASPLAHLREKDQKTILENRLFLDFLWRSFGHSGVPADSRVCIPASPEPNPPAMVGGGGQGQVLLPIKASAGGGGGTRRSHPSLATGSSPGARLPPIPAMWTGFRTFLMLLATPLNVLRRYSHVARCLLESGALLPKDCERLQSSFVDVAALRMAEETNLVMEKLCLHDVRSIMALMDMPGARSPDSPCASANGKGSAGLITCAPMNSGSAGALAPTEAPVDYSNRALIHYGRLLKRFGRGRHERLAFLFSDWMCYAEEKSNGRFRVRGTIPLTGLRVIEVRESPSLDTANCFEFILESPPKRITFYAASPEQRDQWVDAIRYTVRRFCERQKHEQAVTGDGGMPSGMRPTAPVLMFNSRLSRQRRHDSMWQEYVDHQRHVAAMALQPSSTLHGADGVSSPPVTAGSVVRELSLPVDHSSSLANISSGDPSHDGSLASRHSSVAYRQLDYDVTPWSQRASVHRRIRSQELIAVHQQQLAVSPLSHIHTPTISAFESGAAVDSNADQDCIIVPSPDARDMGSATSVRAADRNTPPQQQQQLPNAPALLSISLSAVAASTVRLPSASTPLRRPVSERFDAVEAISEENLLQHQHQEKLSLQSVARHANSNSDGEEADVGPLLLEGHHKAHSEDREMILEESTTETSDPFGDYDQRTSLALPHPAECHATVAPLVTMYRESFELDTQQEKEEGGGDSSSSSTSKSAVLDSINDTEGSLTPRHNRTQNPSTPSLGTSQGLLSGSVLSTTDVLSPAPVIAQEEVHSCDTRPVAATDHSECKTGRIVNTSIRPVKGGVGEGDETTTVPMTAPRSPGLIPHRPITPMSLLGVVVSSPAAAAEQECDSEPVPLRAIIDSSAGIDSKPEALMGTGVARKEARIPRYVDPVVKRGGGEEEEEEEGGGGSLKTKH</sequence>
<dbReference type="KEGG" id="phet:94292890"/>
<dbReference type="InterPro" id="IPR011993">
    <property type="entry name" value="PH-like_dom_sf"/>
</dbReference>
<dbReference type="AlphaFoldDB" id="A0A836LJ89"/>
<evidence type="ECO:0000256" key="1">
    <source>
        <dbReference type="SAM" id="MobiDB-lite"/>
    </source>
</evidence>
<dbReference type="GeneID" id="94292890"/>
<feature type="region of interest" description="Disordered" evidence="1">
    <location>
        <begin position="245"/>
        <end position="276"/>
    </location>
</feature>
<feature type="compositionally biased region" description="Low complexity" evidence="1">
    <location>
        <begin position="1062"/>
        <end position="1073"/>
    </location>
</feature>
<dbReference type="InterPro" id="IPR001849">
    <property type="entry name" value="PH_domain"/>
</dbReference>
<feature type="domain" description="PH" evidence="2">
    <location>
        <begin position="563"/>
        <end position="662"/>
    </location>
</feature>
<dbReference type="PROSITE" id="PS50003">
    <property type="entry name" value="PH_DOMAIN"/>
    <property type="match status" value="1"/>
</dbReference>
<feature type="region of interest" description="Disordered" evidence="1">
    <location>
        <begin position="74"/>
        <end position="98"/>
    </location>
</feature>
<dbReference type="OrthoDB" id="660555at2759"/>
<name>A0A836LJ89_9TRYP</name>
<dbReference type="Pfam" id="PF00169">
    <property type="entry name" value="PH"/>
    <property type="match status" value="1"/>
</dbReference>
<feature type="region of interest" description="Disordered" evidence="1">
    <location>
        <begin position="407"/>
        <end position="427"/>
    </location>
</feature>
<gene>
    <name evidence="3" type="ORF">JKF63_06865</name>
</gene>
<comment type="caution">
    <text evidence="3">The sequence shown here is derived from an EMBL/GenBank/DDBJ whole genome shotgun (WGS) entry which is preliminary data.</text>
</comment>
<dbReference type="SMART" id="SM00233">
    <property type="entry name" value="PH"/>
    <property type="match status" value="1"/>
</dbReference>
<evidence type="ECO:0000313" key="3">
    <source>
        <dbReference type="EMBL" id="KAG5510568.1"/>
    </source>
</evidence>
<reference evidence="3 4" key="1">
    <citation type="submission" date="2021-02" db="EMBL/GenBank/DDBJ databases">
        <title>Porcisia hertigi Genome sequencing and assembly.</title>
        <authorList>
            <person name="Almutairi H."/>
            <person name="Gatherer D."/>
        </authorList>
    </citation>
    <scope>NUCLEOTIDE SEQUENCE [LARGE SCALE GENOMIC DNA]</scope>
    <source>
        <strain evidence="3 4">C119</strain>
    </source>
</reference>
<dbReference type="Proteomes" id="UP000674318">
    <property type="component" value="Unassembled WGS sequence"/>
</dbReference>
<feature type="region of interest" description="Disordered" evidence="1">
    <location>
        <begin position="1124"/>
        <end position="1148"/>
    </location>
</feature>
<organism evidence="3 4">
    <name type="scientific">Porcisia hertigi</name>
    <dbReference type="NCBI Taxonomy" id="2761500"/>
    <lineage>
        <taxon>Eukaryota</taxon>
        <taxon>Discoba</taxon>
        <taxon>Euglenozoa</taxon>
        <taxon>Kinetoplastea</taxon>
        <taxon>Metakinetoplastina</taxon>
        <taxon>Trypanosomatida</taxon>
        <taxon>Trypanosomatidae</taxon>
        <taxon>Leishmaniinae</taxon>
        <taxon>Porcisia</taxon>
    </lineage>
</organism>
<dbReference type="RefSeq" id="XP_067759172.1">
    <property type="nucleotide sequence ID" value="XM_067902813.1"/>
</dbReference>
<proteinExistence type="predicted"/>
<protein>
    <recommendedName>
        <fullName evidence="2">PH domain-containing protein</fullName>
    </recommendedName>
</protein>
<feature type="region of interest" description="Disordered" evidence="1">
    <location>
        <begin position="1216"/>
        <end position="1240"/>
    </location>
</feature>
<dbReference type="SUPFAM" id="SSF50729">
    <property type="entry name" value="PH domain-like"/>
    <property type="match status" value="1"/>
</dbReference>
<dbReference type="EMBL" id="JAFJZO010000009">
    <property type="protein sequence ID" value="KAG5510568.1"/>
    <property type="molecule type" value="Genomic_DNA"/>
</dbReference>
<dbReference type="Gene3D" id="2.30.29.30">
    <property type="entry name" value="Pleckstrin-homology domain (PH domain)/Phosphotyrosine-binding domain (PTB)"/>
    <property type="match status" value="1"/>
</dbReference>
<feature type="region of interest" description="Disordered" evidence="1">
    <location>
        <begin position="851"/>
        <end position="876"/>
    </location>
</feature>
<accession>A0A836LJ89</accession>
<evidence type="ECO:0000313" key="4">
    <source>
        <dbReference type="Proteomes" id="UP000674318"/>
    </source>
</evidence>
<evidence type="ECO:0000259" key="2">
    <source>
        <dbReference type="PROSITE" id="PS50003"/>
    </source>
</evidence>
<feature type="region of interest" description="Disordered" evidence="1">
    <location>
        <begin position="963"/>
        <end position="987"/>
    </location>
</feature>
<keyword evidence="4" id="KW-1185">Reference proteome</keyword>
<feature type="region of interest" description="Disordered" evidence="1">
    <location>
        <begin position="1019"/>
        <end position="1073"/>
    </location>
</feature>
<feature type="region of interest" description="Disordered" evidence="1">
    <location>
        <begin position="128"/>
        <end position="158"/>
    </location>
</feature>
<feature type="compositionally biased region" description="Basic and acidic residues" evidence="1">
    <location>
        <begin position="134"/>
        <end position="144"/>
    </location>
</feature>